<dbReference type="Proteomes" id="UP000616885">
    <property type="component" value="Unassembled WGS sequence"/>
</dbReference>
<dbReference type="EMBL" id="JADCTT010000017">
    <property type="protein sequence ID" value="KAF9743377.1"/>
    <property type="molecule type" value="Genomic_DNA"/>
</dbReference>
<evidence type="ECO:0000313" key="1">
    <source>
        <dbReference type="EMBL" id="KAF9743377.1"/>
    </source>
</evidence>
<proteinExistence type="predicted"/>
<accession>A0A8H7K239</accession>
<organism evidence="1 2">
    <name type="scientific">Bionectria ochroleuca</name>
    <name type="common">Gliocladium roseum</name>
    <dbReference type="NCBI Taxonomy" id="29856"/>
    <lineage>
        <taxon>Eukaryota</taxon>
        <taxon>Fungi</taxon>
        <taxon>Dikarya</taxon>
        <taxon>Ascomycota</taxon>
        <taxon>Pezizomycotina</taxon>
        <taxon>Sordariomycetes</taxon>
        <taxon>Hypocreomycetidae</taxon>
        <taxon>Hypocreales</taxon>
        <taxon>Bionectriaceae</taxon>
        <taxon>Clonostachys</taxon>
    </lineage>
</organism>
<sequence>MLIYWAHCIMICDIFQSQIRKSLKPRTPAAWPEYTKPATYCRKLANLLRFFQINKSGSFFMNMVLTTTAYCFQYLSREEEDGPPIEKAILLKALRGHIDKDAAIFANSSRAFLNSGANQPYLKDLIK</sequence>
<comment type="caution">
    <text evidence="1">The sequence shown here is derived from an EMBL/GenBank/DDBJ whole genome shotgun (WGS) entry which is preliminary data.</text>
</comment>
<name>A0A8H7K239_BIOOC</name>
<protein>
    <submittedName>
        <fullName evidence="1">Uncharacterized protein</fullName>
    </submittedName>
</protein>
<dbReference type="AlphaFoldDB" id="A0A8H7K239"/>
<evidence type="ECO:0000313" key="2">
    <source>
        <dbReference type="Proteomes" id="UP000616885"/>
    </source>
</evidence>
<reference evidence="1" key="1">
    <citation type="submission" date="2020-10" db="EMBL/GenBank/DDBJ databases">
        <title>High-Quality Genome Resource of Clonostachys rosea strain S41 by Oxford Nanopore Long-Read Sequencing.</title>
        <authorList>
            <person name="Wang H."/>
        </authorList>
    </citation>
    <scope>NUCLEOTIDE SEQUENCE</scope>
    <source>
        <strain evidence="1">S41</strain>
    </source>
</reference>
<gene>
    <name evidence="1" type="ORF">IM811_006468</name>
</gene>